<evidence type="ECO:0000256" key="6">
    <source>
        <dbReference type="ARBA" id="ARBA00023002"/>
    </source>
</evidence>
<evidence type="ECO:0000313" key="15">
    <source>
        <dbReference type="Proteomes" id="UP000742460"/>
    </source>
</evidence>
<evidence type="ECO:0000256" key="8">
    <source>
        <dbReference type="ARBA" id="ARBA00023133"/>
    </source>
</evidence>
<evidence type="ECO:0000256" key="3">
    <source>
        <dbReference type="ARBA" id="ARBA00022692"/>
    </source>
</evidence>
<feature type="region of interest" description="Disordered" evidence="12">
    <location>
        <begin position="329"/>
        <end position="350"/>
    </location>
</feature>
<evidence type="ECO:0000256" key="11">
    <source>
        <dbReference type="ARBA" id="ARBA00023444"/>
    </source>
</evidence>
<feature type="transmembrane region" description="Helical" evidence="13">
    <location>
        <begin position="236"/>
        <end position="259"/>
    </location>
</feature>
<dbReference type="PANTHER" id="PTHR35457">
    <property type="entry name" value="HEME A SYNTHASE"/>
    <property type="match status" value="1"/>
</dbReference>
<keyword evidence="7" id="KW-0408">Iron</keyword>
<feature type="transmembrane region" description="Helical" evidence="13">
    <location>
        <begin position="131"/>
        <end position="150"/>
    </location>
</feature>
<feature type="transmembrane region" description="Helical" evidence="13">
    <location>
        <begin position="37"/>
        <end position="59"/>
    </location>
</feature>
<dbReference type="GO" id="GO:0046872">
    <property type="term" value="F:metal ion binding"/>
    <property type="evidence" value="ECO:0007669"/>
    <property type="project" value="UniProtKB-KW"/>
</dbReference>
<dbReference type="PANTHER" id="PTHR35457:SF1">
    <property type="entry name" value="HEME A SYNTHASE"/>
    <property type="match status" value="1"/>
</dbReference>
<evidence type="ECO:0000256" key="5">
    <source>
        <dbReference type="ARBA" id="ARBA00022989"/>
    </source>
</evidence>
<evidence type="ECO:0000256" key="9">
    <source>
        <dbReference type="ARBA" id="ARBA00023136"/>
    </source>
</evidence>
<keyword evidence="5 13" id="KW-1133">Transmembrane helix</keyword>
<evidence type="ECO:0000256" key="7">
    <source>
        <dbReference type="ARBA" id="ARBA00023004"/>
    </source>
</evidence>
<feature type="transmembrane region" description="Helical" evidence="13">
    <location>
        <begin position="162"/>
        <end position="180"/>
    </location>
</feature>
<keyword evidence="3 13" id="KW-0812">Transmembrane</keyword>
<evidence type="ECO:0000256" key="13">
    <source>
        <dbReference type="SAM" id="Phobius"/>
    </source>
</evidence>
<dbReference type="GO" id="GO:0006784">
    <property type="term" value="P:heme A biosynthetic process"/>
    <property type="evidence" value="ECO:0007669"/>
    <property type="project" value="InterPro"/>
</dbReference>
<keyword evidence="6" id="KW-0560">Oxidoreductase</keyword>
<feature type="transmembrane region" description="Helical" evidence="13">
    <location>
        <begin position="192"/>
        <end position="216"/>
    </location>
</feature>
<reference evidence="14" key="2">
    <citation type="submission" date="2021-09" db="EMBL/GenBank/DDBJ databases">
        <authorList>
            <person name="Gilroy R."/>
        </authorList>
    </citation>
    <scope>NUCLEOTIDE SEQUENCE</scope>
    <source>
        <strain evidence="14">ChiGjej5B5-22894</strain>
    </source>
</reference>
<dbReference type="InterPro" id="IPR050450">
    <property type="entry name" value="COX15/CtaA_HemeA_synthase"/>
</dbReference>
<dbReference type="InterPro" id="IPR003780">
    <property type="entry name" value="COX15/CtaA_fam"/>
</dbReference>
<sequence>MSTPVAAARRTPERHGRITTLPDPRLPSWGPVRRARVAAFVLWGNLICQMGIILSGGAVRLTASGLGCSSWPHCEPGQFTPELTLEAGIHPFVEFGNRSLTGVLSVFAVAVLLVAWRWLGHKGTGFRRLALVPLIGTALQAGIGAFVVWLDLHPGIVSPHFLISPVLVALSTVLLVRLYDGDGRIRLAVPRAALSAFVPLAVLGFVVLVLGTLVTGTGPHSGDAGEVTRIDIDPVLISRIHAVSVYAFCAVLAVLLVILHRARARREAIGAAWWLVALTLAQGVIGYIQYFTGLPELIVFLHLLGAAVFAAGIAWVGARLVTWQEPQAAPTGDTSAEAGTRAAHRGTEAR</sequence>
<dbReference type="Proteomes" id="UP000742460">
    <property type="component" value="Unassembled WGS sequence"/>
</dbReference>
<dbReference type="Pfam" id="PF02628">
    <property type="entry name" value="COX15-CtaA"/>
    <property type="match status" value="1"/>
</dbReference>
<feature type="transmembrane region" description="Helical" evidence="13">
    <location>
        <begin position="271"/>
        <end position="291"/>
    </location>
</feature>
<dbReference type="AlphaFoldDB" id="A0A921SWR4"/>
<accession>A0A921SWR4</accession>
<organism evidence="14 15">
    <name type="scientific">Brachybacterium massiliense</name>
    <dbReference type="NCBI Taxonomy" id="1755098"/>
    <lineage>
        <taxon>Bacteria</taxon>
        <taxon>Bacillati</taxon>
        <taxon>Actinomycetota</taxon>
        <taxon>Actinomycetes</taxon>
        <taxon>Micrococcales</taxon>
        <taxon>Dermabacteraceae</taxon>
        <taxon>Brachybacterium</taxon>
    </lineage>
</organism>
<keyword evidence="2" id="KW-1003">Cell membrane</keyword>
<name>A0A921SWR4_9MICO</name>
<comment type="pathway">
    <text evidence="11">Porphyrin-containing compound metabolism.</text>
</comment>
<protein>
    <submittedName>
        <fullName evidence="14">COX15/CtaA family protein</fullName>
    </submittedName>
</protein>
<keyword evidence="10" id="KW-1015">Disulfide bond</keyword>
<evidence type="ECO:0000256" key="4">
    <source>
        <dbReference type="ARBA" id="ARBA00022723"/>
    </source>
</evidence>
<evidence type="ECO:0000256" key="10">
    <source>
        <dbReference type="ARBA" id="ARBA00023157"/>
    </source>
</evidence>
<comment type="caution">
    <text evidence="14">The sequence shown here is derived from an EMBL/GenBank/DDBJ whole genome shotgun (WGS) entry which is preliminary data.</text>
</comment>
<feature type="transmembrane region" description="Helical" evidence="13">
    <location>
        <begin position="100"/>
        <end position="119"/>
    </location>
</feature>
<keyword evidence="9 13" id="KW-0472">Membrane</keyword>
<dbReference type="EMBL" id="DYUE01000095">
    <property type="protein sequence ID" value="HJG90804.1"/>
    <property type="molecule type" value="Genomic_DNA"/>
</dbReference>
<evidence type="ECO:0000313" key="14">
    <source>
        <dbReference type="EMBL" id="HJG90804.1"/>
    </source>
</evidence>
<feature type="transmembrane region" description="Helical" evidence="13">
    <location>
        <begin position="297"/>
        <end position="318"/>
    </location>
</feature>
<dbReference type="GO" id="GO:0016020">
    <property type="term" value="C:membrane"/>
    <property type="evidence" value="ECO:0007669"/>
    <property type="project" value="UniProtKB-SubCell"/>
</dbReference>
<gene>
    <name evidence="14" type="ORF">K8V81_03675</name>
</gene>
<evidence type="ECO:0000256" key="2">
    <source>
        <dbReference type="ARBA" id="ARBA00022475"/>
    </source>
</evidence>
<evidence type="ECO:0000256" key="1">
    <source>
        <dbReference type="ARBA" id="ARBA00004141"/>
    </source>
</evidence>
<evidence type="ECO:0000256" key="12">
    <source>
        <dbReference type="SAM" id="MobiDB-lite"/>
    </source>
</evidence>
<proteinExistence type="predicted"/>
<comment type="subcellular location">
    <subcellularLocation>
        <location evidence="1">Membrane</location>
        <topology evidence="1">Multi-pass membrane protein</topology>
    </subcellularLocation>
</comment>
<keyword evidence="8" id="KW-0350">Heme biosynthesis</keyword>
<dbReference type="GO" id="GO:0016491">
    <property type="term" value="F:oxidoreductase activity"/>
    <property type="evidence" value="ECO:0007669"/>
    <property type="project" value="UniProtKB-KW"/>
</dbReference>
<reference evidence="14" key="1">
    <citation type="journal article" date="2021" name="PeerJ">
        <title>Extensive microbial diversity within the chicken gut microbiome revealed by metagenomics and culture.</title>
        <authorList>
            <person name="Gilroy R."/>
            <person name="Ravi A."/>
            <person name="Getino M."/>
            <person name="Pursley I."/>
            <person name="Horton D.L."/>
            <person name="Alikhan N.F."/>
            <person name="Baker D."/>
            <person name="Gharbi K."/>
            <person name="Hall N."/>
            <person name="Watson M."/>
            <person name="Adriaenssens E.M."/>
            <person name="Foster-Nyarko E."/>
            <person name="Jarju S."/>
            <person name="Secka A."/>
            <person name="Antonio M."/>
            <person name="Oren A."/>
            <person name="Chaudhuri R.R."/>
            <person name="La Ragione R."/>
            <person name="Hildebrand F."/>
            <person name="Pallen M.J."/>
        </authorList>
    </citation>
    <scope>NUCLEOTIDE SEQUENCE</scope>
    <source>
        <strain evidence="14">ChiGjej5B5-22894</strain>
    </source>
</reference>
<keyword evidence="4" id="KW-0479">Metal-binding</keyword>